<dbReference type="Proteomes" id="UP000316562">
    <property type="component" value="Unassembled WGS sequence"/>
</dbReference>
<dbReference type="PROSITE" id="PS00879">
    <property type="entry name" value="ODR_DC_2_2"/>
    <property type="match status" value="1"/>
</dbReference>
<evidence type="ECO:0000313" key="17">
    <source>
        <dbReference type="EMBL" id="RZD16338.1"/>
    </source>
</evidence>
<name>A0A519BGE4_ACIG2</name>
<feature type="binding site" evidence="12">
    <location>
        <position position="316"/>
    </location>
    <ligand>
        <name>substrate</name>
    </ligand>
</feature>
<dbReference type="UniPathway" id="UPA00034">
    <property type="reaction ID" value="UER00027"/>
</dbReference>
<feature type="binding site" evidence="12">
    <location>
        <position position="371"/>
    </location>
    <ligand>
        <name>substrate</name>
    </ligand>
</feature>
<dbReference type="Gene3D" id="2.40.37.10">
    <property type="entry name" value="Lyase, Ornithine Decarboxylase, Chain A, domain 1"/>
    <property type="match status" value="1"/>
</dbReference>
<feature type="binding site" evidence="12">
    <location>
        <begin position="273"/>
        <end position="276"/>
    </location>
    <ligand>
        <name>pyridoxal 5'-phosphate</name>
        <dbReference type="ChEBI" id="CHEBI:597326"/>
    </ligand>
</feature>
<feature type="binding site" evidence="12">
    <location>
        <position position="371"/>
    </location>
    <ligand>
        <name>pyridoxal 5'-phosphate</name>
        <dbReference type="ChEBI" id="CHEBI:597326"/>
    </ligand>
</feature>
<dbReference type="PANTHER" id="PTHR43727:SF2">
    <property type="entry name" value="GROUP IV DECARBOXYLASE"/>
    <property type="match status" value="1"/>
</dbReference>
<comment type="cofactor">
    <cofactor evidence="1 12 13 14">
        <name>pyridoxal 5'-phosphate</name>
        <dbReference type="ChEBI" id="CHEBI:597326"/>
    </cofactor>
</comment>
<evidence type="ECO:0000256" key="4">
    <source>
        <dbReference type="ARBA" id="ARBA00022898"/>
    </source>
</evidence>
<comment type="subunit">
    <text evidence="12">Homodimer.</text>
</comment>
<dbReference type="SUPFAM" id="SSF50621">
    <property type="entry name" value="Alanine racemase C-terminal domain-like"/>
    <property type="match status" value="1"/>
</dbReference>
<dbReference type="SUPFAM" id="SSF51419">
    <property type="entry name" value="PLP-binding barrel"/>
    <property type="match status" value="1"/>
</dbReference>
<dbReference type="Pfam" id="PF02784">
    <property type="entry name" value="Orn_Arg_deC_N"/>
    <property type="match status" value="1"/>
</dbReference>
<keyword evidence="3 12" id="KW-0210">Decarboxylase</keyword>
<dbReference type="InterPro" id="IPR022643">
    <property type="entry name" value="De-COase2_C"/>
</dbReference>
<comment type="pathway">
    <text evidence="8 12 14">Amino-acid biosynthesis; L-lysine biosynthesis via DAP pathway; L-lysine from DL-2,6-diaminopimelate: step 1/1.</text>
</comment>
<keyword evidence="6 12" id="KW-0456">Lyase</keyword>
<dbReference type="InterPro" id="IPR029066">
    <property type="entry name" value="PLP-binding_barrel"/>
</dbReference>
<dbReference type="InterPro" id="IPR002986">
    <property type="entry name" value="DAP_deCOOHase_LysA"/>
</dbReference>
<evidence type="ECO:0000256" key="3">
    <source>
        <dbReference type="ARBA" id="ARBA00022793"/>
    </source>
</evidence>
<dbReference type="GO" id="GO:0030170">
    <property type="term" value="F:pyridoxal phosphate binding"/>
    <property type="evidence" value="ECO:0007669"/>
    <property type="project" value="UniProtKB-UniRule"/>
</dbReference>
<dbReference type="HAMAP" id="MF_02120">
    <property type="entry name" value="LysA"/>
    <property type="match status" value="1"/>
</dbReference>
<dbReference type="PRINTS" id="PR01179">
    <property type="entry name" value="ODADCRBXLASE"/>
</dbReference>
<evidence type="ECO:0000256" key="1">
    <source>
        <dbReference type="ARBA" id="ARBA00001933"/>
    </source>
</evidence>
<evidence type="ECO:0000256" key="11">
    <source>
        <dbReference type="ARBA" id="ARBA00074972"/>
    </source>
</evidence>
<evidence type="ECO:0000256" key="13">
    <source>
        <dbReference type="PIRSR" id="PIRSR600183-50"/>
    </source>
</evidence>
<evidence type="ECO:0000256" key="9">
    <source>
        <dbReference type="ARBA" id="ARBA00060983"/>
    </source>
</evidence>
<feature type="active site" description="Proton donor" evidence="13">
    <location>
        <position position="342"/>
    </location>
</feature>
<dbReference type="EMBL" id="SGBC01000002">
    <property type="protein sequence ID" value="RZD16338.1"/>
    <property type="molecule type" value="Genomic_DNA"/>
</dbReference>
<evidence type="ECO:0000256" key="7">
    <source>
        <dbReference type="ARBA" id="ARBA00050464"/>
    </source>
</evidence>
<keyword evidence="4 12" id="KW-0663">Pyridoxal phosphate</keyword>
<comment type="caution">
    <text evidence="17">The sequence shown here is derived from an EMBL/GenBank/DDBJ whole genome shotgun (WGS) entry which is preliminary data.</text>
</comment>
<feature type="binding site" evidence="12">
    <location>
        <position position="239"/>
    </location>
    <ligand>
        <name>pyridoxal 5'-phosphate</name>
        <dbReference type="ChEBI" id="CHEBI:597326"/>
    </ligand>
</feature>
<evidence type="ECO:0000259" key="15">
    <source>
        <dbReference type="Pfam" id="PF00278"/>
    </source>
</evidence>
<dbReference type="AlphaFoldDB" id="A0A519BGE4"/>
<dbReference type="Gene3D" id="3.20.20.10">
    <property type="entry name" value="Alanine racemase"/>
    <property type="match status" value="1"/>
</dbReference>
<feature type="binding site" evidence="12">
    <location>
        <position position="312"/>
    </location>
    <ligand>
        <name>substrate</name>
    </ligand>
</feature>
<comment type="catalytic activity">
    <reaction evidence="7 12 14">
        <text>meso-2,6-diaminopimelate + H(+) = L-lysine + CO2</text>
        <dbReference type="Rhea" id="RHEA:15101"/>
        <dbReference type="ChEBI" id="CHEBI:15378"/>
        <dbReference type="ChEBI" id="CHEBI:16526"/>
        <dbReference type="ChEBI" id="CHEBI:32551"/>
        <dbReference type="ChEBI" id="CHEBI:57791"/>
        <dbReference type="EC" id="4.1.1.20"/>
    </reaction>
</comment>
<evidence type="ECO:0000259" key="16">
    <source>
        <dbReference type="Pfam" id="PF02784"/>
    </source>
</evidence>
<feature type="binding site" evidence="12">
    <location>
        <position position="343"/>
    </location>
    <ligand>
        <name>substrate</name>
    </ligand>
</feature>
<evidence type="ECO:0000256" key="12">
    <source>
        <dbReference type="HAMAP-Rule" id="MF_02120"/>
    </source>
</evidence>
<feature type="domain" description="Orn/DAP/Arg decarboxylase 2 N-terminal" evidence="16">
    <location>
        <begin position="35"/>
        <end position="279"/>
    </location>
</feature>
<evidence type="ECO:0000256" key="2">
    <source>
        <dbReference type="ARBA" id="ARBA00022605"/>
    </source>
</evidence>
<dbReference type="FunFam" id="3.20.20.10:FF:000003">
    <property type="entry name" value="Diaminopimelate decarboxylase"/>
    <property type="match status" value="1"/>
</dbReference>
<dbReference type="InterPro" id="IPR022657">
    <property type="entry name" value="De-COase2_CS"/>
</dbReference>
<accession>A0A519BGE4</accession>
<dbReference type="InterPro" id="IPR009006">
    <property type="entry name" value="Ala_racemase/Decarboxylase_C"/>
</dbReference>
<feature type="domain" description="Orn/DAP/Arg decarboxylase 2 C-terminal" evidence="15">
    <location>
        <begin position="33"/>
        <end position="369"/>
    </location>
</feature>
<evidence type="ECO:0000256" key="10">
    <source>
        <dbReference type="ARBA" id="ARBA00066427"/>
    </source>
</evidence>
<dbReference type="PANTHER" id="PTHR43727">
    <property type="entry name" value="DIAMINOPIMELATE DECARBOXYLASE"/>
    <property type="match status" value="1"/>
</dbReference>
<dbReference type="FunFam" id="2.40.37.10:FF:000003">
    <property type="entry name" value="Diaminopimelate decarboxylase"/>
    <property type="match status" value="1"/>
</dbReference>
<dbReference type="GO" id="GO:0009089">
    <property type="term" value="P:lysine biosynthetic process via diaminopimelate"/>
    <property type="evidence" value="ECO:0007669"/>
    <property type="project" value="UniProtKB-UniRule"/>
</dbReference>
<dbReference type="InterPro" id="IPR000183">
    <property type="entry name" value="Orn/DAP/Arg_de-COase"/>
</dbReference>
<gene>
    <name evidence="12 17" type="primary">lysA</name>
    <name evidence="17" type="ORF">EVJ46_04740</name>
</gene>
<dbReference type="GO" id="GO:0008836">
    <property type="term" value="F:diaminopimelate decarboxylase activity"/>
    <property type="evidence" value="ECO:0007669"/>
    <property type="project" value="UniProtKB-UniRule"/>
</dbReference>
<evidence type="ECO:0000256" key="14">
    <source>
        <dbReference type="RuleBase" id="RU003738"/>
    </source>
</evidence>
<proteinExistence type="inferred from homology"/>
<dbReference type="CDD" id="cd06828">
    <property type="entry name" value="PLPDE_III_DapDC"/>
    <property type="match status" value="1"/>
</dbReference>
<protein>
    <recommendedName>
        <fullName evidence="11 12">Diaminopimelate decarboxylase</fullName>
        <shortName evidence="12">DAP decarboxylase</shortName>
        <shortName evidence="12">DAPDC</shortName>
        <ecNumber evidence="10 12">4.1.1.20</ecNumber>
    </recommendedName>
</protein>
<dbReference type="NCBIfam" id="TIGR01048">
    <property type="entry name" value="lysA"/>
    <property type="match status" value="1"/>
</dbReference>
<dbReference type="PRINTS" id="PR01181">
    <property type="entry name" value="DAPDCRBXLASE"/>
</dbReference>
<comment type="similarity">
    <text evidence="9 12">Belongs to the Orn/Lys/Arg decarboxylase class-II family. LysA subfamily.</text>
</comment>
<dbReference type="InterPro" id="IPR022644">
    <property type="entry name" value="De-COase2_N"/>
</dbReference>
<comment type="function">
    <text evidence="12">Specifically catalyzes the decarboxylation of meso-diaminopimelate (meso-DAP) to L-lysine.</text>
</comment>
<keyword evidence="2 12" id="KW-0028">Amino-acid biosynthesis</keyword>
<sequence length="418" mass="46472">MNDFIFKDNELYCESVSVKRIAEEVGTPFYLYSLATVKRHFKAFNESSKVMDSIVCFSVKANSNIAILNVLFKLGWGADIVSGGELYRSIKAGVDTSKVVYSGVGKTEAEIEFALNSNILMFNVESLSELYLINKIAGNMGKKARIAFRVNPDVDPKTHPYISTGMKKNKFGINIKHALDSYDEAGKLNNIEVIGLDCHIGSQLTEISPFNDAVKIIKDLLLKLNKRGFDIRYLDLGGGLGITYENEMPPHPSTYMNSIKEILKGYSGKVVFEPGRVIIGNSGAFITKVIYNKSTGHKNFIIVDGGMNDLIRPALYEAYHEIVPVIKKTGSKIKADIVGPICESADFLGKERTFHSIDEGDYLAVLSAGAYGFSMSSNYNSRPRAAEILVDGDKFYTIREREKYEDLIEKENIPDLKL</sequence>
<evidence type="ECO:0000256" key="5">
    <source>
        <dbReference type="ARBA" id="ARBA00023154"/>
    </source>
</evidence>
<feature type="modified residue" description="N6-(pyridoxal phosphate)lysine" evidence="12 13">
    <location>
        <position position="60"/>
    </location>
</feature>
<evidence type="ECO:0000313" key="18">
    <source>
        <dbReference type="Proteomes" id="UP000316562"/>
    </source>
</evidence>
<dbReference type="EC" id="4.1.1.20" evidence="10 12"/>
<evidence type="ECO:0000256" key="6">
    <source>
        <dbReference type="ARBA" id="ARBA00023239"/>
    </source>
</evidence>
<dbReference type="Pfam" id="PF00278">
    <property type="entry name" value="Orn_DAP_Arg_deC"/>
    <property type="match status" value="1"/>
</dbReference>
<evidence type="ECO:0000256" key="8">
    <source>
        <dbReference type="ARBA" id="ARBA00060643"/>
    </source>
</evidence>
<organism evidence="17 18">
    <name type="scientific">Acididesulfobacter guangdongensis</name>
    <dbReference type="NCBI Taxonomy" id="2597225"/>
    <lineage>
        <taxon>Bacteria</taxon>
        <taxon>Deltaproteobacteria</taxon>
        <taxon>Candidatus Acidulodesulfobacterales</taxon>
        <taxon>Candidatus Acididesulfobacter</taxon>
    </lineage>
</organism>
<feature type="binding site" evidence="12">
    <location>
        <position position="276"/>
    </location>
    <ligand>
        <name>substrate</name>
    </ligand>
</feature>
<keyword evidence="5 12" id="KW-0457">Lysine biosynthesis</keyword>
<reference evidence="17 18" key="1">
    <citation type="journal article" date="2019" name="ISME J.">
        <title>Insights into ecological role of a new deltaproteobacterial order Candidatus Acidulodesulfobacterales by metagenomics and metatranscriptomics.</title>
        <authorList>
            <person name="Tan S."/>
            <person name="Liu J."/>
            <person name="Fang Y."/>
            <person name="Hedlund B.P."/>
            <person name="Lian Z.H."/>
            <person name="Huang L.Y."/>
            <person name="Li J.T."/>
            <person name="Huang L.N."/>
            <person name="Li W.J."/>
            <person name="Jiang H.C."/>
            <person name="Dong H.L."/>
            <person name="Shu W.S."/>
        </authorList>
    </citation>
    <scope>NUCLEOTIDE SEQUENCE [LARGE SCALE GENOMIC DNA]</scope>
    <source>
        <strain evidence="17">AP2</strain>
    </source>
</reference>